<keyword evidence="1" id="KW-0732">Signal</keyword>
<dbReference type="InterPro" id="IPR018673">
    <property type="entry name" value="DUF2141"/>
</dbReference>
<dbReference type="RefSeq" id="WP_388018205.1">
    <property type="nucleotide sequence ID" value="NZ_JBHUDT010000003.1"/>
</dbReference>
<protein>
    <submittedName>
        <fullName evidence="2">DUF2141 domain-containing protein</fullName>
    </submittedName>
</protein>
<keyword evidence="3" id="KW-1185">Reference proteome</keyword>
<sequence length="140" mass="15795">MKTLSLIITLFFAVTLIQAQENSEGKTITVVIENIKNNKGNVLLALHTENTFMRGKGIKNEQSKIENGKITVTFKNIKPGTYAIMALHDENENNQMDFEDNGMPKEQYGMSNNPMSYGPPQFATAKFKLKAEDLEMNIMF</sequence>
<evidence type="ECO:0000313" key="3">
    <source>
        <dbReference type="Proteomes" id="UP001597441"/>
    </source>
</evidence>
<name>A0ABW5JTH8_9FLAO</name>
<dbReference type="EMBL" id="JBHULK010000003">
    <property type="protein sequence ID" value="MFD2535541.1"/>
    <property type="molecule type" value="Genomic_DNA"/>
</dbReference>
<gene>
    <name evidence="2" type="ORF">ACFSQS_10550</name>
</gene>
<evidence type="ECO:0000256" key="1">
    <source>
        <dbReference type="SAM" id="SignalP"/>
    </source>
</evidence>
<proteinExistence type="predicted"/>
<dbReference type="Proteomes" id="UP001597441">
    <property type="component" value="Unassembled WGS sequence"/>
</dbReference>
<feature type="signal peptide" evidence="1">
    <location>
        <begin position="1"/>
        <end position="19"/>
    </location>
</feature>
<reference evidence="3" key="1">
    <citation type="journal article" date="2019" name="Int. J. Syst. Evol. Microbiol.">
        <title>The Global Catalogue of Microorganisms (GCM) 10K type strain sequencing project: providing services to taxonomists for standard genome sequencing and annotation.</title>
        <authorList>
            <consortium name="The Broad Institute Genomics Platform"/>
            <consortium name="The Broad Institute Genome Sequencing Center for Infectious Disease"/>
            <person name="Wu L."/>
            <person name="Ma J."/>
        </authorList>
    </citation>
    <scope>NUCLEOTIDE SEQUENCE [LARGE SCALE GENOMIC DNA]</scope>
    <source>
        <strain evidence="3">KCTC 42903</strain>
    </source>
</reference>
<dbReference type="Pfam" id="PF09912">
    <property type="entry name" value="DUF2141"/>
    <property type="match status" value="1"/>
</dbReference>
<comment type="caution">
    <text evidence="2">The sequence shown here is derived from an EMBL/GenBank/DDBJ whole genome shotgun (WGS) entry which is preliminary data.</text>
</comment>
<accession>A0ABW5JTH8</accession>
<organism evidence="2 3">
    <name type="scientific">Gelatiniphilus marinus</name>
    <dbReference type="NCBI Taxonomy" id="1759464"/>
    <lineage>
        <taxon>Bacteria</taxon>
        <taxon>Pseudomonadati</taxon>
        <taxon>Bacteroidota</taxon>
        <taxon>Flavobacteriia</taxon>
        <taxon>Flavobacteriales</taxon>
        <taxon>Flavobacteriaceae</taxon>
        <taxon>Gelatiniphilus</taxon>
    </lineage>
</organism>
<feature type="chain" id="PRO_5046637131" evidence="1">
    <location>
        <begin position="20"/>
        <end position="140"/>
    </location>
</feature>
<evidence type="ECO:0000313" key="2">
    <source>
        <dbReference type="EMBL" id="MFD2535541.1"/>
    </source>
</evidence>